<organism evidence="4 5">
    <name type="scientific">Wickerhamiella sorbophila</name>
    <dbReference type="NCBI Taxonomy" id="45607"/>
    <lineage>
        <taxon>Eukaryota</taxon>
        <taxon>Fungi</taxon>
        <taxon>Dikarya</taxon>
        <taxon>Ascomycota</taxon>
        <taxon>Saccharomycotina</taxon>
        <taxon>Dipodascomycetes</taxon>
        <taxon>Dipodascales</taxon>
        <taxon>Trichomonascaceae</taxon>
        <taxon>Wickerhamiella</taxon>
    </lineage>
</organism>
<dbReference type="SUPFAM" id="SSF48452">
    <property type="entry name" value="TPR-like"/>
    <property type="match status" value="4"/>
</dbReference>
<gene>
    <name evidence="4" type="ORF">B9G98_00425</name>
</gene>
<evidence type="ECO:0000256" key="2">
    <source>
        <dbReference type="ARBA" id="ARBA00022803"/>
    </source>
</evidence>
<name>A0A2T0FCV9_9ASCO</name>
<dbReference type="Proteomes" id="UP000238350">
    <property type="component" value="Unassembled WGS sequence"/>
</dbReference>
<keyword evidence="1" id="KW-0677">Repeat</keyword>
<dbReference type="PANTHER" id="PTHR15704:SF7">
    <property type="entry name" value="SUPERKILLER COMPLEX PROTEIN 3"/>
    <property type="match status" value="1"/>
</dbReference>
<dbReference type="RefSeq" id="XP_024662751.1">
    <property type="nucleotide sequence ID" value="XM_024806983.1"/>
</dbReference>
<dbReference type="Pfam" id="PF14559">
    <property type="entry name" value="TPR_19"/>
    <property type="match status" value="2"/>
</dbReference>
<dbReference type="PROSITE" id="PS50293">
    <property type="entry name" value="TPR_REGION"/>
    <property type="match status" value="1"/>
</dbReference>
<dbReference type="InterPro" id="IPR011990">
    <property type="entry name" value="TPR-like_helical_dom_sf"/>
</dbReference>
<accession>A0A2T0FCV9</accession>
<reference evidence="4 5" key="1">
    <citation type="submission" date="2017-04" db="EMBL/GenBank/DDBJ databases">
        <title>Genome sequencing of [Candida] sorbophila.</title>
        <authorList>
            <person name="Ahn J.O."/>
        </authorList>
    </citation>
    <scope>NUCLEOTIDE SEQUENCE [LARGE SCALE GENOMIC DNA]</scope>
    <source>
        <strain evidence="4 5">DS02</strain>
    </source>
</reference>
<evidence type="ECO:0000256" key="1">
    <source>
        <dbReference type="ARBA" id="ARBA00022737"/>
    </source>
</evidence>
<feature type="repeat" description="TPR" evidence="3">
    <location>
        <begin position="677"/>
        <end position="710"/>
    </location>
</feature>
<feature type="repeat" description="TPR" evidence="3">
    <location>
        <begin position="539"/>
        <end position="572"/>
    </location>
</feature>
<protein>
    <submittedName>
        <fullName evidence="4">Superkiller protein 3</fullName>
    </submittedName>
</protein>
<dbReference type="Pfam" id="PF13181">
    <property type="entry name" value="TPR_8"/>
    <property type="match status" value="2"/>
</dbReference>
<sequence length="1269" mass="139721">MATLKEARAALAEGDAQRALELVLDYEELVEENFNSLLLKGTCYQRLGKQEPAEKALAKASKLQPESLYPLKGLILVYSDMKNYRKMLATFVKIVNAYEVTEDITAASNELSQVSQKIRSSNDTAAKTELLKLQLPGSPIYEFLKGRILPPALALQKLTKEEKKSLDEKLSKIKARARTSISMTHEKVLAEQRAVYAGSELAKLYRDLLAVTDDDNARRDCEIDLMNLLLAQLEVQTPAKKAPLVSEIRDLADGAVLFQPGSSPLAYNIHWEWADIATYDQLDRETIDKFMEYFPDEGLALGFNAFLHSSLSPFPVPEGEEQWTHQEISTHFSEALKAGAKDSVLALRMYADFNALSGDWEQAAQLANEARRLLQSKQESQGIDLSSTKTHLSLILGTAYVYYQAPKHFSLAESLFDHVLSSPQTDLHIEAQVGLALIRMEQGHADEAIKTLQTVVEKHPDMVQAINPLARCEIEKGNHERGRELLESGLSQLNGTSQYIQEVRAQMKWRMGYSYWLEGNGQAAFDMFVATLQESPSYAPAFTYLGLFYDSQGDWVRAQKCFYTALEIDAAESIAAEKLATKFADDGEWDLVEIVAARLLESDRGSIPAWPYRAMGIVSLAQRDYSAAVKYFQHCLRLAPTDANSWVGLSEAYIHSGRYGSANKALGRALELDSSSFSALYMLSLAQGETLQFSEAVNSLKRAMELAPDSVALIGALVNNHIKASTYFLSTYRLGDAVDHARQALETAAEYLQLNPESHSMWNGVALACDVVLQAQGHADRIDPGVLDTIALALDATCPSSVENLMILALEQALELAGPTRGGKAAACYNLASGYHRLGQKSNAIEQLKRALTLEPHNSSFWNLYGVVVATSNPRVAQHCFIRSLSLNGRSSTAWANLGMLYLDQSDVELASEAFDRALTVDPDAETAWLGQAILEFLQGEKSSSHISGLFEHAYLVSPGPSKVSKLLFGLATFHESKETGQKPSGNGIGALEQLLRLQPELEQALLVMGLLLERSGDYHEAISRMSDIPPSPNTHSHLARLYLATNDFETAKAEAQASLEGDADENVHLCAMLVQGLAHYFLNEFDEALDLFTAALEFSDQAQDVVVLLVQVLWAHGGDDERQVAIDNIYDSMGTHGSNLRMVLLLGVIGLLGNDQDVVDAIRDEINGQSVAELATDKEYSVPLVLSRLENSQEPFHRALFRNPAAYALWKRVDPKQALRVSASTSNISCQQLSDAYAAVVTPENAQRAVFYSPGSKTAWRALASSTI</sequence>
<dbReference type="InterPro" id="IPR039226">
    <property type="entry name" value="Ski3/TTC37"/>
</dbReference>
<dbReference type="GO" id="GO:0055087">
    <property type="term" value="C:Ski complex"/>
    <property type="evidence" value="ECO:0007669"/>
    <property type="project" value="InterPro"/>
</dbReference>
<dbReference type="PROSITE" id="PS50005">
    <property type="entry name" value="TPR"/>
    <property type="match status" value="7"/>
</dbReference>
<evidence type="ECO:0000256" key="3">
    <source>
        <dbReference type="PROSITE-ProRule" id="PRU00339"/>
    </source>
</evidence>
<keyword evidence="2 3" id="KW-0802">TPR repeat</keyword>
<evidence type="ECO:0000313" key="4">
    <source>
        <dbReference type="EMBL" id="PRT52805.1"/>
    </source>
</evidence>
<feature type="repeat" description="TPR" evidence="3">
    <location>
        <begin position="34"/>
        <end position="67"/>
    </location>
</feature>
<feature type="repeat" description="TPR" evidence="3">
    <location>
        <begin position="609"/>
        <end position="642"/>
    </location>
</feature>
<keyword evidence="5" id="KW-1185">Reference proteome</keyword>
<dbReference type="STRING" id="45607.A0A2T0FCV9"/>
<dbReference type="SMART" id="SM00028">
    <property type="entry name" value="TPR"/>
    <property type="match status" value="11"/>
</dbReference>
<dbReference type="Pfam" id="PF18833">
    <property type="entry name" value="TPR_22"/>
    <property type="match status" value="1"/>
</dbReference>
<dbReference type="Pfam" id="PF13432">
    <property type="entry name" value="TPR_16"/>
    <property type="match status" value="2"/>
</dbReference>
<dbReference type="InterPro" id="IPR019734">
    <property type="entry name" value="TPR_rpt"/>
</dbReference>
<dbReference type="EMBL" id="NDIQ01000001">
    <property type="protein sequence ID" value="PRT52805.1"/>
    <property type="molecule type" value="Genomic_DNA"/>
</dbReference>
<dbReference type="GeneID" id="36514174"/>
<evidence type="ECO:0000313" key="5">
    <source>
        <dbReference type="Proteomes" id="UP000238350"/>
    </source>
</evidence>
<dbReference type="GO" id="GO:0006401">
    <property type="term" value="P:RNA catabolic process"/>
    <property type="evidence" value="ECO:0007669"/>
    <property type="project" value="InterPro"/>
</dbReference>
<feature type="repeat" description="TPR" evidence="3">
    <location>
        <begin position="892"/>
        <end position="925"/>
    </location>
</feature>
<dbReference type="OrthoDB" id="421075at2759"/>
<dbReference type="AlphaFoldDB" id="A0A2T0FCV9"/>
<proteinExistence type="predicted"/>
<feature type="repeat" description="TPR" evidence="3">
    <location>
        <begin position="825"/>
        <end position="858"/>
    </location>
</feature>
<dbReference type="InterPro" id="IPR040962">
    <property type="entry name" value="TPR_22"/>
</dbReference>
<comment type="caution">
    <text evidence="4">The sequence shown here is derived from an EMBL/GenBank/DDBJ whole genome shotgun (WGS) entry which is preliminary data.</text>
</comment>
<dbReference type="PANTHER" id="PTHR15704">
    <property type="entry name" value="SUPERKILLER 3 PROTEIN-RELATED"/>
    <property type="match status" value="1"/>
</dbReference>
<feature type="repeat" description="TPR" evidence="3">
    <location>
        <begin position="643"/>
        <end position="676"/>
    </location>
</feature>
<dbReference type="Gene3D" id="1.25.40.10">
    <property type="entry name" value="Tetratricopeptide repeat domain"/>
    <property type="match status" value="5"/>
</dbReference>